<dbReference type="Proteomes" id="UP000001064">
    <property type="component" value="Unassembled WGS sequence"/>
</dbReference>
<evidence type="ECO:0000256" key="1">
    <source>
        <dbReference type="SAM" id="MobiDB-lite"/>
    </source>
</evidence>
<proteinExistence type="predicted"/>
<dbReference type="RefSeq" id="XP_003288099.1">
    <property type="nucleotide sequence ID" value="XM_003288051.1"/>
</dbReference>
<organism evidence="2 3">
    <name type="scientific">Dictyostelium purpureum</name>
    <name type="common">Slime mold</name>
    <dbReference type="NCBI Taxonomy" id="5786"/>
    <lineage>
        <taxon>Eukaryota</taxon>
        <taxon>Amoebozoa</taxon>
        <taxon>Evosea</taxon>
        <taxon>Eumycetozoa</taxon>
        <taxon>Dictyostelia</taxon>
        <taxon>Dictyosteliales</taxon>
        <taxon>Dictyosteliaceae</taxon>
        <taxon>Dictyostelium</taxon>
    </lineage>
</organism>
<dbReference type="VEuPathDB" id="AmoebaDB:DICPUDRAFT_152311"/>
<dbReference type="KEGG" id="dpp:DICPUDRAFT_152311"/>
<sequence length="88" mass="10095">MDMEEYQTSKSDIKEIHESSSISGNKTTTTTNNLSSNNNPPIKKEYEHESSSEFNNYSYDTSNLGAGRRSVESDEFREYLLKELSMLK</sequence>
<reference evidence="3" key="1">
    <citation type="journal article" date="2011" name="Genome Biol.">
        <title>Comparative genomics of the social amoebae Dictyostelium discoideum and Dictyostelium purpureum.</title>
        <authorList>
            <consortium name="US DOE Joint Genome Institute (JGI-PGF)"/>
            <person name="Sucgang R."/>
            <person name="Kuo A."/>
            <person name="Tian X."/>
            <person name="Salerno W."/>
            <person name="Parikh A."/>
            <person name="Feasley C.L."/>
            <person name="Dalin E."/>
            <person name="Tu H."/>
            <person name="Huang E."/>
            <person name="Barry K."/>
            <person name="Lindquist E."/>
            <person name="Shapiro H."/>
            <person name="Bruce D."/>
            <person name="Schmutz J."/>
            <person name="Salamov A."/>
            <person name="Fey P."/>
            <person name="Gaudet P."/>
            <person name="Anjard C."/>
            <person name="Babu M.M."/>
            <person name="Basu S."/>
            <person name="Bushmanova Y."/>
            <person name="van der Wel H."/>
            <person name="Katoh-Kurasawa M."/>
            <person name="Dinh C."/>
            <person name="Coutinho P.M."/>
            <person name="Saito T."/>
            <person name="Elias M."/>
            <person name="Schaap P."/>
            <person name="Kay R.R."/>
            <person name="Henrissat B."/>
            <person name="Eichinger L."/>
            <person name="Rivero F."/>
            <person name="Putnam N.H."/>
            <person name="West C.M."/>
            <person name="Loomis W.F."/>
            <person name="Chisholm R.L."/>
            <person name="Shaulsky G."/>
            <person name="Strassmann J.E."/>
            <person name="Queller D.C."/>
            <person name="Kuspa A."/>
            <person name="Grigoriev I.V."/>
        </authorList>
    </citation>
    <scope>NUCLEOTIDE SEQUENCE [LARGE SCALE GENOMIC DNA]</scope>
    <source>
        <strain evidence="3">QSDP1</strain>
    </source>
</reference>
<protein>
    <submittedName>
        <fullName evidence="2">Uncharacterized protein</fullName>
    </submittedName>
</protein>
<name>F0ZL13_DICPU</name>
<gene>
    <name evidence="2" type="ORF">DICPUDRAFT_152311</name>
</gene>
<dbReference type="InParanoid" id="F0ZL13"/>
<feature type="compositionally biased region" description="Polar residues" evidence="1">
    <location>
        <begin position="52"/>
        <end position="64"/>
    </location>
</feature>
<accession>F0ZL13</accession>
<keyword evidence="3" id="KW-1185">Reference proteome</keyword>
<feature type="compositionally biased region" description="Basic and acidic residues" evidence="1">
    <location>
        <begin position="42"/>
        <end position="51"/>
    </location>
</feature>
<dbReference type="AlphaFoldDB" id="F0ZL13"/>
<dbReference type="EMBL" id="GL871062">
    <property type="protein sequence ID" value="EGC35361.1"/>
    <property type="molecule type" value="Genomic_DNA"/>
</dbReference>
<feature type="compositionally biased region" description="Polar residues" evidence="1">
    <location>
        <begin position="1"/>
        <end position="10"/>
    </location>
</feature>
<feature type="compositionally biased region" description="Low complexity" evidence="1">
    <location>
        <begin position="19"/>
        <end position="39"/>
    </location>
</feature>
<feature type="region of interest" description="Disordered" evidence="1">
    <location>
        <begin position="1"/>
        <end position="72"/>
    </location>
</feature>
<evidence type="ECO:0000313" key="2">
    <source>
        <dbReference type="EMBL" id="EGC35361.1"/>
    </source>
</evidence>
<dbReference type="GeneID" id="10501516"/>
<evidence type="ECO:0000313" key="3">
    <source>
        <dbReference type="Proteomes" id="UP000001064"/>
    </source>
</evidence>